<accession>U2ETT8</accession>
<dbReference type="Proteomes" id="UP000016636">
    <property type="component" value="Unassembled WGS sequence"/>
</dbReference>
<dbReference type="AlphaFoldDB" id="U2ETT8"/>
<dbReference type="PATRIC" id="fig|1242966.3.peg.1933"/>
<gene>
    <name evidence="1" type="ORF">UNSW3_1577</name>
</gene>
<evidence type="ECO:0000313" key="2">
    <source>
        <dbReference type="Proteomes" id="UP000016636"/>
    </source>
</evidence>
<name>U2ETT8_9BACT</name>
<reference evidence="1 2" key="1">
    <citation type="journal article" date="2013" name="BMC Genomics">
        <title>Comparative genomics of Campylobacter concisus isolates reveals genetic diversity and provides insights into disease association.</title>
        <authorList>
            <person name="Deshpande N.P."/>
            <person name="Kaakoush N.O."/>
            <person name="Wilkins M.R."/>
            <person name="Mitchell H.M."/>
        </authorList>
    </citation>
    <scope>NUCLEOTIDE SEQUENCE [LARGE SCALE GENOMIC DNA]</scope>
    <source>
        <strain evidence="1 2">UNSW3</strain>
    </source>
</reference>
<proteinExistence type="predicted"/>
<sequence length="41" mass="4821">MNASFCMRKIAKPSLLMTQFAMWFAFVAKFRACANVKFYFC</sequence>
<comment type="caution">
    <text evidence="1">The sequence shown here is derived from an EMBL/GenBank/DDBJ whole genome shotgun (WGS) entry which is preliminary data.</text>
</comment>
<organism evidence="1 2">
    <name type="scientific">Campylobacter concisus UNSW3</name>
    <dbReference type="NCBI Taxonomy" id="1242966"/>
    <lineage>
        <taxon>Bacteria</taxon>
        <taxon>Pseudomonadati</taxon>
        <taxon>Campylobacterota</taxon>
        <taxon>Epsilonproteobacteria</taxon>
        <taxon>Campylobacterales</taxon>
        <taxon>Campylobacteraceae</taxon>
        <taxon>Campylobacter</taxon>
    </lineage>
</organism>
<protein>
    <submittedName>
        <fullName evidence="1">Uncharacterized protein</fullName>
    </submittedName>
</protein>
<evidence type="ECO:0000313" key="1">
    <source>
        <dbReference type="EMBL" id="ERJ21040.1"/>
    </source>
</evidence>
<dbReference type="EMBL" id="ANNE01000030">
    <property type="protein sequence ID" value="ERJ21040.1"/>
    <property type="molecule type" value="Genomic_DNA"/>
</dbReference>